<dbReference type="InterPro" id="IPR036736">
    <property type="entry name" value="ACP-like_sf"/>
</dbReference>
<dbReference type="PRINTS" id="PR01398">
    <property type="entry name" value="ISCHRISMTASE"/>
</dbReference>
<dbReference type="InterPro" id="IPR036380">
    <property type="entry name" value="Isochorismatase-like_sf"/>
</dbReference>
<comment type="cofactor">
    <cofactor evidence="5">
        <name>pantetheine 4'-phosphate</name>
        <dbReference type="ChEBI" id="CHEBI:47942"/>
    </cofactor>
    <text evidence="5">Binds 1 phosphopantetheine covalently.</text>
</comment>
<proteinExistence type="predicted"/>
<dbReference type="Proteomes" id="UP000247696">
    <property type="component" value="Chromosome"/>
</dbReference>
<reference evidence="8" key="1">
    <citation type="submission" date="2017-11" db="EMBL/GenBank/DDBJ databases">
        <title>Otitis media/interna in a cat caused by the recently described species Corynebacterium provencense.</title>
        <authorList>
            <person name="Kittl S."/>
            <person name="Brodard I."/>
            <person name="Rychener L."/>
            <person name="Jores J."/>
            <person name="Roosje P."/>
            <person name="Gobeli Brawand S."/>
        </authorList>
    </citation>
    <scope>NUCLEOTIDE SEQUENCE [LARGE SCALE GENOMIC DNA]</scope>
    <source>
        <strain evidence="8">17KM38</strain>
    </source>
</reference>
<dbReference type="RefSeq" id="WP_110482329.1">
    <property type="nucleotide sequence ID" value="NZ_CP024988.1"/>
</dbReference>
<sequence length="311" mass="33677">MLPHHIAYTLPTGSELPANRASWDLLTDRSALLVHDMQEHFVAPYAADDQPMPTTRANIAALLRAARAAQVPVFYTAQPGSQTPEQRGLLTPMWGPPLGDDPAAARIVPDLAPVDGDTVLTKWRYDAFERSDLRERLSDIGRDQLIVTGVYAHIGCQATALRAFMLDIEPFFVTDAVADFSREQHLAALDLVADCVGVTMTTADVLSALEHAVRDSGDPGDSATDSALPVDWDALLEVLADTTGTSVDEIGQESDLLSLGLDSLRMMELADRWSVPDREIGFADLAVCDTPVEVAQLIERVHGVRMAGVPQ</sequence>
<gene>
    <name evidence="7" type="primary">dhbB_2</name>
    <name evidence="7" type="ORF">Csp1_26930</name>
</gene>
<organism evidence="7 8">
    <name type="scientific">Corynebacterium provencense</name>
    <dbReference type="NCBI Taxonomy" id="1737425"/>
    <lineage>
        <taxon>Bacteria</taxon>
        <taxon>Bacillati</taxon>
        <taxon>Actinomycetota</taxon>
        <taxon>Actinomycetes</taxon>
        <taxon>Mycobacteriales</taxon>
        <taxon>Corynebacteriaceae</taxon>
        <taxon>Corynebacterium</taxon>
    </lineage>
</organism>
<evidence type="ECO:0000256" key="3">
    <source>
        <dbReference type="ARBA" id="ARBA00022801"/>
    </source>
</evidence>
<dbReference type="PANTHER" id="PTHR43540:SF3">
    <property type="entry name" value="ENTEROBACTIN SYNTHASE COMPONENT B"/>
    <property type="match status" value="1"/>
</dbReference>
<dbReference type="InterPro" id="IPR016291">
    <property type="entry name" value="Isochorismatase"/>
</dbReference>
<keyword evidence="5" id="KW-0597">Phosphoprotein</keyword>
<protein>
    <recommendedName>
        <fullName evidence="2">isochorismatase</fullName>
        <ecNumber evidence="2">3.3.2.1</ecNumber>
    </recommendedName>
</protein>
<evidence type="ECO:0000313" key="7">
    <source>
        <dbReference type="EMBL" id="AWT27436.1"/>
    </source>
</evidence>
<dbReference type="Gene3D" id="3.40.50.850">
    <property type="entry name" value="Isochorismatase-like"/>
    <property type="match status" value="1"/>
</dbReference>
<keyword evidence="3 7" id="KW-0378">Hydrolase</keyword>
<dbReference type="InterPro" id="IPR050272">
    <property type="entry name" value="Isochorismatase-like_hydrls"/>
</dbReference>
<dbReference type="GO" id="GO:0008908">
    <property type="term" value="F:isochorismatase activity"/>
    <property type="evidence" value="ECO:0007669"/>
    <property type="project" value="UniProtKB-EC"/>
</dbReference>
<keyword evidence="5" id="KW-0596">Phosphopantetheine</keyword>
<dbReference type="Pfam" id="PF00550">
    <property type="entry name" value="PP-binding"/>
    <property type="match status" value="1"/>
</dbReference>
<dbReference type="Gene3D" id="1.10.1200.10">
    <property type="entry name" value="ACP-like"/>
    <property type="match status" value="1"/>
</dbReference>
<keyword evidence="8" id="KW-1185">Reference proteome</keyword>
<feature type="modified residue" description="O-(pantetheine 4'-phosphoryl)serine" evidence="5">
    <location>
        <position position="263"/>
    </location>
</feature>
<dbReference type="PIRSF" id="PIRSF001111">
    <property type="entry name" value="Isochorismatase"/>
    <property type="match status" value="1"/>
</dbReference>
<feature type="domain" description="Carrier" evidence="6">
    <location>
        <begin position="226"/>
        <end position="302"/>
    </location>
</feature>
<dbReference type="InterPro" id="IPR009081">
    <property type="entry name" value="PP-bd_ACP"/>
</dbReference>
<evidence type="ECO:0000256" key="5">
    <source>
        <dbReference type="PIRSR" id="PIRSR001111-50"/>
    </source>
</evidence>
<comment type="pathway">
    <text evidence="1">Siderophore biosynthesis.</text>
</comment>
<dbReference type="Pfam" id="PF00857">
    <property type="entry name" value="Isochorismatase"/>
    <property type="match status" value="1"/>
</dbReference>
<dbReference type="OrthoDB" id="5794853at2"/>
<dbReference type="SUPFAM" id="SSF52499">
    <property type="entry name" value="Isochorismatase-like hydrolases"/>
    <property type="match status" value="1"/>
</dbReference>
<evidence type="ECO:0000313" key="8">
    <source>
        <dbReference type="Proteomes" id="UP000247696"/>
    </source>
</evidence>
<name>A0A2Z3YRC1_9CORY</name>
<comment type="catalytic activity">
    <reaction evidence="4">
        <text>isochorismate + H2O = (2S,3S)-2,3-dihydroxy-2,3-dihydrobenzoate + pyruvate</text>
        <dbReference type="Rhea" id="RHEA:11112"/>
        <dbReference type="ChEBI" id="CHEBI:15361"/>
        <dbReference type="ChEBI" id="CHEBI:15377"/>
        <dbReference type="ChEBI" id="CHEBI:29780"/>
        <dbReference type="ChEBI" id="CHEBI:58764"/>
        <dbReference type="EC" id="3.3.2.1"/>
    </reaction>
</comment>
<dbReference type="PANTHER" id="PTHR43540">
    <property type="entry name" value="PEROXYUREIDOACRYLATE/UREIDOACRYLATE AMIDOHYDROLASE-RELATED"/>
    <property type="match status" value="1"/>
</dbReference>
<dbReference type="AlphaFoldDB" id="A0A2Z3YRC1"/>
<dbReference type="PROSITE" id="PS50075">
    <property type="entry name" value="CARRIER"/>
    <property type="match status" value="1"/>
</dbReference>
<dbReference type="KEGG" id="cpre:Csp1_26930"/>
<evidence type="ECO:0000256" key="2">
    <source>
        <dbReference type="ARBA" id="ARBA00012100"/>
    </source>
</evidence>
<dbReference type="EMBL" id="CP024988">
    <property type="protein sequence ID" value="AWT27436.1"/>
    <property type="molecule type" value="Genomic_DNA"/>
</dbReference>
<evidence type="ECO:0000256" key="1">
    <source>
        <dbReference type="ARBA" id="ARBA00004924"/>
    </source>
</evidence>
<evidence type="ECO:0000256" key="4">
    <source>
        <dbReference type="ARBA" id="ARBA00048590"/>
    </source>
</evidence>
<dbReference type="SUPFAM" id="SSF47336">
    <property type="entry name" value="ACP-like"/>
    <property type="match status" value="1"/>
</dbReference>
<evidence type="ECO:0000259" key="6">
    <source>
        <dbReference type="PROSITE" id="PS50075"/>
    </source>
</evidence>
<dbReference type="EC" id="3.3.2.1" evidence="2"/>
<dbReference type="InterPro" id="IPR000868">
    <property type="entry name" value="Isochorismatase-like_dom"/>
</dbReference>
<accession>A0A2Z3YRC1</accession>